<proteinExistence type="predicted"/>
<evidence type="ECO:0000256" key="1">
    <source>
        <dbReference type="SAM" id="SignalP"/>
    </source>
</evidence>
<evidence type="ECO:0000313" key="4">
    <source>
        <dbReference type="Proteomes" id="UP000645257"/>
    </source>
</evidence>
<feature type="chain" id="PRO_5037954406" description="Ice-binding protein C-terminal domain-containing protein" evidence="1">
    <location>
        <begin position="25"/>
        <end position="218"/>
    </location>
</feature>
<accession>A0A918P726</accession>
<name>A0A918P726_9NEIS</name>
<sequence>MKTLRITRLAALLALFAASGPIHAALVLIDDIQFGKRSVVLDEITGRAWLPLSKTAGQSFNEVFKTVNGNNTNWKRWRIATADQVGALFSHGGVDTSGIPDTANARAVQRVMSLLGGPLTTVEQDGLKITRIDGMVWDKPPGKSSAYLGGFLQVTQDGTDIEGVAQSGRFDLIPKNGTSPMIGTFLTFQAANPVPEPETWAMLGLGLTTLLLRTRRRK</sequence>
<protein>
    <recommendedName>
        <fullName evidence="2">Ice-binding protein C-terminal domain-containing protein</fullName>
    </recommendedName>
</protein>
<feature type="signal peptide" evidence="1">
    <location>
        <begin position="1"/>
        <end position="24"/>
    </location>
</feature>
<dbReference type="NCBIfam" id="TIGR02595">
    <property type="entry name" value="PEP_CTERM"/>
    <property type="match status" value="1"/>
</dbReference>
<keyword evidence="1" id="KW-0732">Signal</keyword>
<dbReference type="InterPro" id="IPR013424">
    <property type="entry name" value="Ice-binding_C"/>
</dbReference>
<keyword evidence="4" id="KW-1185">Reference proteome</keyword>
<reference evidence="3" key="2">
    <citation type="submission" date="2020-09" db="EMBL/GenBank/DDBJ databases">
        <authorList>
            <person name="Sun Q."/>
            <person name="Kim S."/>
        </authorList>
    </citation>
    <scope>NUCLEOTIDE SEQUENCE</scope>
    <source>
        <strain evidence="3">KCTC 32182</strain>
    </source>
</reference>
<evidence type="ECO:0000313" key="3">
    <source>
        <dbReference type="EMBL" id="GGY25315.1"/>
    </source>
</evidence>
<dbReference type="Pfam" id="PF07589">
    <property type="entry name" value="PEP-CTERM"/>
    <property type="match status" value="1"/>
</dbReference>
<comment type="caution">
    <text evidence="3">The sequence shown here is derived from an EMBL/GenBank/DDBJ whole genome shotgun (WGS) entry which is preliminary data.</text>
</comment>
<dbReference type="EMBL" id="BMYX01000021">
    <property type="protein sequence ID" value="GGY25315.1"/>
    <property type="molecule type" value="Genomic_DNA"/>
</dbReference>
<feature type="domain" description="Ice-binding protein C-terminal" evidence="2">
    <location>
        <begin position="193"/>
        <end position="216"/>
    </location>
</feature>
<dbReference type="RefSeq" id="WP_189536012.1">
    <property type="nucleotide sequence ID" value="NZ_BMYX01000021.1"/>
</dbReference>
<evidence type="ECO:0000259" key="2">
    <source>
        <dbReference type="Pfam" id="PF07589"/>
    </source>
</evidence>
<gene>
    <name evidence="3" type="ORF">GCM10011289_31120</name>
</gene>
<reference evidence="3" key="1">
    <citation type="journal article" date="2014" name="Int. J. Syst. Evol. Microbiol.">
        <title>Complete genome sequence of Corynebacterium casei LMG S-19264T (=DSM 44701T), isolated from a smear-ripened cheese.</title>
        <authorList>
            <consortium name="US DOE Joint Genome Institute (JGI-PGF)"/>
            <person name="Walter F."/>
            <person name="Albersmeier A."/>
            <person name="Kalinowski J."/>
            <person name="Ruckert C."/>
        </authorList>
    </citation>
    <scope>NUCLEOTIDE SEQUENCE</scope>
    <source>
        <strain evidence="3">KCTC 32182</strain>
    </source>
</reference>
<dbReference type="AlphaFoldDB" id="A0A918P726"/>
<organism evidence="3 4">
    <name type="scientific">Paludibacterium paludis</name>
    <dbReference type="NCBI Taxonomy" id="1225769"/>
    <lineage>
        <taxon>Bacteria</taxon>
        <taxon>Pseudomonadati</taxon>
        <taxon>Pseudomonadota</taxon>
        <taxon>Betaproteobacteria</taxon>
        <taxon>Neisseriales</taxon>
        <taxon>Chromobacteriaceae</taxon>
        <taxon>Paludibacterium</taxon>
    </lineage>
</organism>
<dbReference type="Proteomes" id="UP000645257">
    <property type="component" value="Unassembled WGS sequence"/>
</dbReference>